<protein>
    <submittedName>
        <fullName evidence="2">Uncharacterized protein</fullName>
    </submittedName>
</protein>
<evidence type="ECO:0000313" key="2">
    <source>
        <dbReference type="EMBL" id="SLM19123.1"/>
    </source>
</evidence>
<proteinExistence type="predicted"/>
<keyword evidence="1" id="KW-0812">Transmembrane</keyword>
<dbReference type="EMBL" id="FWDO01000005">
    <property type="protein sequence ID" value="SLM19123.1"/>
    <property type="molecule type" value="Genomic_DNA"/>
</dbReference>
<name>A0A3P3XT63_9SPIR</name>
<sequence>MKVNDAVGKWLGWIGIVLGVIGFFWASIWMGIGAIVLGLVGIFSSQKVLNGVAMGAGVIALIIGLV</sequence>
<feature type="transmembrane region" description="Helical" evidence="1">
    <location>
        <begin position="48"/>
        <end position="65"/>
    </location>
</feature>
<evidence type="ECO:0000256" key="1">
    <source>
        <dbReference type="SAM" id="Phobius"/>
    </source>
</evidence>
<dbReference type="AlphaFoldDB" id="A0A3P3XT63"/>
<organism evidence="2">
    <name type="scientific">uncultured spirochete</name>
    <dbReference type="NCBI Taxonomy" id="156406"/>
    <lineage>
        <taxon>Bacteria</taxon>
        <taxon>Pseudomonadati</taxon>
        <taxon>Spirochaetota</taxon>
        <taxon>Spirochaetia</taxon>
        <taxon>Spirochaetales</taxon>
        <taxon>environmental samples</taxon>
    </lineage>
</organism>
<keyword evidence="1" id="KW-1133">Transmembrane helix</keyword>
<reference evidence="2" key="1">
    <citation type="submission" date="2017-02" db="EMBL/GenBank/DDBJ databases">
        <authorList>
            <person name="Regsiter A."/>
            <person name="William W."/>
        </authorList>
    </citation>
    <scope>NUCLEOTIDE SEQUENCE</scope>
    <source>
        <strain evidence="2">BdmA 4</strain>
    </source>
</reference>
<keyword evidence="1" id="KW-0472">Membrane</keyword>
<accession>A0A3P3XT63</accession>
<feature type="transmembrane region" description="Helical" evidence="1">
    <location>
        <begin position="12"/>
        <end position="41"/>
    </location>
</feature>
<gene>
    <name evidence="2" type="ORF">SPIRO4BDMA_50638</name>
</gene>